<organism evidence="1 2">
    <name type="scientific">Dendrobium catenatum</name>
    <dbReference type="NCBI Taxonomy" id="906689"/>
    <lineage>
        <taxon>Eukaryota</taxon>
        <taxon>Viridiplantae</taxon>
        <taxon>Streptophyta</taxon>
        <taxon>Embryophyta</taxon>
        <taxon>Tracheophyta</taxon>
        <taxon>Spermatophyta</taxon>
        <taxon>Magnoliopsida</taxon>
        <taxon>Liliopsida</taxon>
        <taxon>Asparagales</taxon>
        <taxon>Orchidaceae</taxon>
        <taxon>Epidendroideae</taxon>
        <taxon>Malaxideae</taxon>
        <taxon>Dendrobiinae</taxon>
        <taxon>Dendrobium</taxon>
    </lineage>
</organism>
<name>A0A2I0WSW4_9ASPA</name>
<keyword evidence="2" id="KW-1185">Reference proteome</keyword>
<evidence type="ECO:0000313" key="1">
    <source>
        <dbReference type="EMBL" id="PKU78752.1"/>
    </source>
</evidence>
<accession>A0A2I0WSW4</accession>
<dbReference type="AlphaFoldDB" id="A0A2I0WSW4"/>
<gene>
    <name evidence="1" type="ORF">MA16_Dca000095</name>
</gene>
<dbReference type="EMBL" id="KZ502442">
    <property type="protein sequence ID" value="PKU78752.1"/>
    <property type="molecule type" value="Genomic_DNA"/>
</dbReference>
<protein>
    <submittedName>
        <fullName evidence="1">Uncharacterized protein</fullName>
    </submittedName>
</protein>
<reference evidence="1 2" key="2">
    <citation type="journal article" date="2017" name="Nature">
        <title>The Apostasia genome and the evolution of orchids.</title>
        <authorList>
            <person name="Zhang G.Q."/>
            <person name="Liu K.W."/>
            <person name="Li Z."/>
            <person name="Lohaus R."/>
            <person name="Hsiao Y.Y."/>
            <person name="Niu S.C."/>
            <person name="Wang J.Y."/>
            <person name="Lin Y.C."/>
            <person name="Xu Q."/>
            <person name="Chen L.J."/>
            <person name="Yoshida K."/>
            <person name="Fujiwara S."/>
            <person name="Wang Z.W."/>
            <person name="Zhang Y.Q."/>
            <person name="Mitsuda N."/>
            <person name="Wang M."/>
            <person name="Liu G.H."/>
            <person name="Pecoraro L."/>
            <person name="Huang H.X."/>
            <person name="Xiao X.J."/>
            <person name="Lin M."/>
            <person name="Wu X.Y."/>
            <person name="Wu W.L."/>
            <person name="Chen Y.Y."/>
            <person name="Chang S.B."/>
            <person name="Sakamoto S."/>
            <person name="Ohme-Takagi M."/>
            <person name="Yagi M."/>
            <person name="Zeng S.J."/>
            <person name="Shen C.Y."/>
            <person name="Yeh C.M."/>
            <person name="Luo Y.B."/>
            <person name="Tsai W.C."/>
            <person name="Van de Peer Y."/>
            <person name="Liu Z.J."/>
        </authorList>
    </citation>
    <scope>NUCLEOTIDE SEQUENCE [LARGE SCALE GENOMIC DNA]</scope>
    <source>
        <tissue evidence="1">The whole plant</tissue>
    </source>
</reference>
<evidence type="ECO:0000313" key="2">
    <source>
        <dbReference type="Proteomes" id="UP000233837"/>
    </source>
</evidence>
<sequence length="74" mass="8750">MVTEKHQRWPFKLLGYDFEIQYRPEVEKKAVDALFRCMGELHAMIISIPLMLDWEAIKEESARDEDLGKIIVDL</sequence>
<reference evidence="1 2" key="1">
    <citation type="journal article" date="2016" name="Sci. Rep.">
        <title>The Dendrobium catenatum Lindl. genome sequence provides insights into polysaccharide synthase, floral development and adaptive evolution.</title>
        <authorList>
            <person name="Zhang G.Q."/>
            <person name="Xu Q."/>
            <person name="Bian C."/>
            <person name="Tsai W.C."/>
            <person name="Yeh C.M."/>
            <person name="Liu K.W."/>
            <person name="Yoshida K."/>
            <person name="Zhang L.S."/>
            <person name="Chang S.B."/>
            <person name="Chen F."/>
            <person name="Shi Y."/>
            <person name="Su Y.Y."/>
            <person name="Zhang Y.Q."/>
            <person name="Chen L.J."/>
            <person name="Yin Y."/>
            <person name="Lin M."/>
            <person name="Huang H."/>
            <person name="Deng H."/>
            <person name="Wang Z.W."/>
            <person name="Zhu S.L."/>
            <person name="Zhao X."/>
            <person name="Deng C."/>
            <person name="Niu S.C."/>
            <person name="Huang J."/>
            <person name="Wang M."/>
            <person name="Liu G.H."/>
            <person name="Yang H.J."/>
            <person name="Xiao X.J."/>
            <person name="Hsiao Y.Y."/>
            <person name="Wu W.L."/>
            <person name="Chen Y.Y."/>
            <person name="Mitsuda N."/>
            <person name="Ohme-Takagi M."/>
            <person name="Luo Y.B."/>
            <person name="Van de Peer Y."/>
            <person name="Liu Z.J."/>
        </authorList>
    </citation>
    <scope>NUCLEOTIDE SEQUENCE [LARGE SCALE GENOMIC DNA]</scope>
    <source>
        <tissue evidence="1">The whole plant</tissue>
    </source>
</reference>
<dbReference type="Proteomes" id="UP000233837">
    <property type="component" value="Unassembled WGS sequence"/>
</dbReference>
<proteinExistence type="predicted"/>